<evidence type="ECO:0000256" key="2">
    <source>
        <dbReference type="ARBA" id="ARBA00022517"/>
    </source>
</evidence>
<keyword evidence="3 5" id="KW-0698">rRNA processing</keyword>
<dbReference type="SUPFAM" id="SSF50447">
    <property type="entry name" value="Translation proteins"/>
    <property type="match status" value="1"/>
</dbReference>
<comment type="subcellular location">
    <subcellularLocation>
        <location evidence="5">Cytoplasm</location>
    </subcellularLocation>
</comment>
<evidence type="ECO:0000256" key="3">
    <source>
        <dbReference type="ARBA" id="ARBA00022552"/>
    </source>
</evidence>
<comment type="similarity">
    <text evidence="5">Belongs to the RimM family.</text>
</comment>
<comment type="caution">
    <text evidence="8">The sequence shown here is derived from an EMBL/GenBank/DDBJ whole genome shotgun (WGS) entry which is preliminary data.</text>
</comment>
<dbReference type="RefSeq" id="WP_266125031.1">
    <property type="nucleotide sequence ID" value="NZ_JAJHNU010000001.1"/>
</dbReference>
<dbReference type="InterPro" id="IPR036976">
    <property type="entry name" value="RimM_N_sf"/>
</dbReference>
<evidence type="ECO:0000256" key="4">
    <source>
        <dbReference type="ARBA" id="ARBA00023186"/>
    </source>
</evidence>
<dbReference type="InterPro" id="IPR009000">
    <property type="entry name" value="Transl_B-barrel_sf"/>
</dbReference>
<dbReference type="EMBL" id="JAJHNU010000001">
    <property type="protein sequence ID" value="MDN4121020.1"/>
    <property type="molecule type" value="Genomic_DNA"/>
</dbReference>
<keyword evidence="4 5" id="KW-0143">Chaperone</keyword>
<protein>
    <recommendedName>
        <fullName evidence="5">Ribosome maturation factor RimM</fullName>
    </recommendedName>
</protein>
<organism evidence="8 9">
    <name type="scientific">Alcaligenes endophyticus</name>
    <dbReference type="NCBI Taxonomy" id="1929088"/>
    <lineage>
        <taxon>Bacteria</taxon>
        <taxon>Pseudomonadati</taxon>
        <taxon>Pseudomonadota</taxon>
        <taxon>Betaproteobacteria</taxon>
        <taxon>Burkholderiales</taxon>
        <taxon>Alcaligenaceae</taxon>
        <taxon>Alcaligenes</taxon>
    </lineage>
</organism>
<evidence type="ECO:0000313" key="8">
    <source>
        <dbReference type="EMBL" id="MDN4121020.1"/>
    </source>
</evidence>
<gene>
    <name evidence="5 8" type="primary">rimM</name>
    <name evidence="8" type="ORF">LMS43_06945</name>
</gene>
<evidence type="ECO:0000259" key="7">
    <source>
        <dbReference type="Pfam" id="PF24986"/>
    </source>
</evidence>
<accession>A0ABT8EIA2</accession>
<feature type="domain" description="Ribosome maturation factor RimM PRC barrel" evidence="7">
    <location>
        <begin position="112"/>
        <end position="194"/>
    </location>
</feature>
<dbReference type="NCBIfam" id="TIGR02273">
    <property type="entry name" value="16S_RimM"/>
    <property type="match status" value="1"/>
</dbReference>
<dbReference type="Pfam" id="PF01782">
    <property type="entry name" value="RimM"/>
    <property type="match status" value="1"/>
</dbReference>
<keyword evidence="1 5" id="KW-0963">Cytoplasm</keyword>
<evidence type="ECO:0000256" key="5">
    <source>
        <dbReference type="HAMAP-Rule" id="MF_00014"/>
    </source>
</evidence>
<dbReference type="SUPFAM" id="SSF50346">
    <property type="entry name" value="PRC-barrel domain"/>
    <property type="match status" value="1"/>
</dbReference>
<dbReference type="InterPro" id="IPR002676">
    <property type="entry name" value="RimM_N"/>
</dbReference>
<keyword evidence="9" id="KW-1185">Reference proteome</keyword>
<evidence type="ECO:0000256" key="1">
    <source>
        <dbReference type="ARBA" id="ARBA00022490"/>
    </source>
</evidence>
<dbReference type="InterPro" id="IPR011033">
    <property type="entry name" value="PRC_barrel-like_sf"/>
</dbReference>
<evidence type="ECO:0000259" key="6">
    <source>
        <dbReference type="Pfam" id="PF01782"/>
    </source>
</evidence>
<evidence type="ECO:0000313" key="9">
    <source>
        <dbReference type="Proteomes" id="UP001168613"/>
    </source>
</evidence>
<feature type="domain" description="RimM N-terminal" evidence="6">
    <location>
        <begin position="11"/>
        <end position="101"/>
    </location>
</feature>
<comment type="domain">
    <text evidence="5">The PRC barrel domain binds ribosomal protein uS19.</text>
</comment>
<dbReference type="Pfam" id="PF24986">
    <property type="entry name" value="PRC_RimM"/>
    <property type="match status" value="1"/>
</dbReference>
<dbReference type="PANTHER" id="PTHR33692:SF1">
    <property type="entry name" value="RIBOSOME MATURATION FACTOR RIMM"/>
    <property type="match status" value="1"/>
</dbReference>
<comment type="subunit">
    <text evidence="5">Binds ribosomal protein uS19.</text>
</comment>
<dbReference type="InterPro" id="IPR011961">
    <property type="entry name" value="RimM"/>
</dbReference>
<dbReference type="PANTHER" id="PTHR33692">
    <property type="entry name" value="RIBOSOME MATURATION FACTOR RIMM"/>
    <property type="match status" value="1"/>
</dbReference>
<dbReference type="InterPro" id="IPR056792">
    <property type="entry name" value="PRC_RimM"/>
</dbReference>
<dbReference type="Gene3D" id="2.40.30.60">
    <property type="entry name" value="RimM"/>
    <property type="match status" value="1"/>
</dbReference>
<comment type="function">
    <text evidence="5">An accessory protein needed during the final step in the assembly of 30S ribosomal subunit, possibly for assembly of the head region. Essential for efficient processing of 16S rRNA. May be needed both before and after RbfA during the maturation of 16S rRNA. It has affinity for free ribosomal 30S subunits but not for 70S ribosomes.</text>
</comment>
<proteinExistence type="inferred from homology"/>
<reference evidence="8" key="1">
    <citation type="submission" date="2021-11" db="EMBL/GenBank/DDBJ databases">
        <title>Draft genome sequence of Alcaligenes endophyticus type strain CCUG 75668T.</title>
        <authorList>
            <person name="Salva-Serra F."/>
            <person name="Duran R.E."/>
            <person name="Seeger M."/>
            <person name="Moore E.R.B."/>
            <person name="Jaen-Luchoro D."/>
        </authorList>
    </citation>
    <scope>NUCLEOTIDE SEQUENCE</scope>
    <source>
        <strain evidence="8">CCUG 75668</strain>
    </source>
</reference>
<dbReference type="HAMAP" id="MF_00014">
    <property type="entry name" value="Ribosome_mat_RimM"/>
    <property type="match status" value="1"/>
</dbReference>
<keyword evidence="2 5" id="KW-0690">Ribosome biogenesis</keyword>
<sequence>MQQAPDELVELGRIASAYGVKGWVKVIPHSSQSDSLKQAKVWWLKAPLPLKKAGAFSSLRAYPVVAARQHGATVVAQLEGIADRDQAHALKAYTVWLARDDFAQIKEDEYYWVDLIDCDFYAQAEDQQQYMGRVAEVFDNGAHAVLVVHRGTLDSSGKFTALLDDKERPFEELVPFVEAVVHTVDLPARKLFSHWSA</sequence>
<dbReference type="Proteomes" id="UP001168613">
    <property type="component" value="Unassembled WGS sequence"/>
</dbReference>
<dbReference type="Gene3D" id="2.30.30.240">
    <property type="entry name" value="PRC-barrel domain"/>
    <property type="match status" value="1"/>
</dbReference>
<name>A0ABT8EIA2_9BURK</name>